<evidence type="ECO:0000256" key="4">
    <source>
        <dbReference type="ARBA" id="ARBA00020461"/>
    </source>
</evidence>
<dbReference type="EMBL" id="CP121694">
    <property type="protein sequence ID" value="WRO20550.1"/>
    <property type="molecule type" value="Genomic_DNA"/>
</dbReference>
<dbReference type="InterPro" id="IPR049312">
    <property type="entry name" value="GIDA_C_N"/>
</dbReference>
<dbReference type="PANTHER" id="PTHR11806:SF0">
    <property type="entry name" value="PROTEIN MTO1 HOMOLOG, MITOCHONDRIAL"/>
    <property type="match status" value="1"/>
</dbReference>
<keyword evidence="5 12" id="KW-0963">Cytoplasm</keyword>
<dbReference type="NCBIfam" id="TIGR00136">
    <property type="entry name" value="mnmG_gidA"/>
    <property type="match status" value="1"/>
</dbReference>
<evidence type="ECO:0000256" key="5">
    <source>
        <dbReference type="ARBA" id="ARBA00022490"/>
    </source>
</evidence>
<dbReference type="InterPro" id="IPR026904">
    <property type="entry name" value="MnmG_C"/>
</dbReference>
<feature type="binding site" evidence="12">
    <location>
        <begin position="14"/>
        <end position="19"/>
    </location>
    <ligand>
        <name>FAD</name>
        <dbReference type="ChEBI" id="CHEBI:57692"/>
    </ligand>
</feature>
<dbReference type="PROSITE" id="PS01280">
    <property type="entry name" value="GIDA_1"/>
    <property type="match status" value="1"/>
</dbReference>
<keyword evidence="15" id="KW-1185">Reference proteome</keyword>
<dbReference type="InterPro" id="IPR047001">
    <property type="entry name" value="MnmG_C_subdom"/>
</dbReference>
<evidence type="ECO:0000256" key="10">
    <source>
        <dbReference type="ARBA" id="ARBA00025948"/>
    </source>
</evidence>
<dbReference type="Pfam" id="PF21680">
    <property type="entry name" value="GIDA_C_1st"/>
    <property type="match status" value="1"/>
</dbReference>
<keyword evidence="7 12" id="KW-0819">tRNA processing</keyword>
<feature type="binding site" evidence="12">
    <location>
        <begin position="273"/>
        <end position="287"/>
    </location>
    <ligand>
        <name>NAD(+)</name>
        <dbReference type="ChEBI" id="CHEBI:57540"/>
    </ligand>
</feature>
<dbReference type="InterPro" id="IPR040131">
    <property type="entry name" value="MnmG_N"/>
</dbReference>
<dbReference type="InterPro" id="IPR002218">
    <property type="entry name" value="MnmG-rel"/>
</dbReference>
<evidence type="ECO:0000256" key="12">
    <source>
        <dbReference type="HAMAP-Rule" id="MF_00129"/>
    </source>
</evidence>
<dbReference type="GO" id="GO:0002098">
    <property type="term" value="P:tRNA wobble uridine modification"/>
    <property type="evidence" value="ECO:0007669"/>
    <property type="project" value="InterPro"/>
</dbReference>
<comment type="cofactor">
    <cofactor evidence="1 12">
        <name>FAD</name>
        <dbReference type="ChEBI" id="CHEBI:57692"/>
    </cofactor>
</comment>
<dbReference type="RefSeq" id="WP_366923443.1">
    <property type="nucleotide sequence ID" value="NZ_CP121694.1"/>
</dbReference>
<accession>A0AAU0UJY2</accession>
<dbReference type="InterPro" id="IPR036188">
    <property type="entry name" value="FAD/NAD-bd_sf"/>
</dbReference>
<dbReference type="PANTHER" id="PTHR11806">
    <property type="entry name" value="GLUCOSE INHIBITED DIVISION PROTEIN A"/>
    <property type="match status" value="1"/>
</dbReference>
<reference evidence="14 15" key="1">
    <citation type="submission" date="2023-04" db="EMBL/GenBank/DDBJ databases">
        <authorList>
            <person name="Hsu D."/>
        </authorList>
    </citation>
    <scope>NUCLEOTIDE SEQUENCE [LARGE SCALE GENOMIC DNA]</scope>
    <source>
        <strain evidence="14 15">MK1</strain>
    </source>
</reference>
<dbReference type="GO" id="GO:0030488">
    <property type="term" value="P:tRNA methylation"/>
    <property type="evidence" value="ECO:0007669"/>
    <property type="project" value="TreeGrafter"/>
</dbReference>
<keyword evidence="8 12" id="KW-0274">FAD</keyword>
<dbReference type="Pfam" id="PF01134">
    <property type="entry name" value="GIDA"/>
    <property type="match status" value="1"/>
</dbReference>
<dbReference type="PRINTS" id="PR00411">
    <property type="entry name" value="PNDRDTASEI"/>
</dbReference>
<dbReference type="Pfam" id="PF13932">
    <property type="entry name" value="SAM_GIDA_C"/>
    <property type="match status" value="1"/>
</dbReference>
<evidence type="ECO:0000256" key="1">
    <source>
        <dbReference type="ARBA" id="ARBA00001974"/>
    </source>
</evidence>
<evidence type="ECO:0000256" key="7">
    <source>
        <dbReference type="ARBA" id="ARBA00022694"/>
    </source>
</evidence>
<organism evidence="14 15">
    <name type="scientific">Metallumcola ferriviriculae</name>
    <dbReference type="NCBI Taxonomy" id="3039180"/>
    <lineage>
        <taxon>Bacteria</taxon>
        <taxon>Bacillati</taxon>
        <taxon>Bacillota</taxon>
        <taxon>Clostridia</taxon>
        <taxon>Neomoorellales</taxon>
        <taxon>Desulfitibacteraceae</taxon>
        <taxon>Metallumcola</taxon>
    </lineage>
</organism>
<comment type="subunit">
    <text evidence="10 12">Homodimer. Heterotetramer of two MnmE and two MnmG subunits.</text>
</comment>
<dbReference type="HAMAP" id="MF_00129">
    <property type="entry name" value="MnmG_GidA"/>
    <property type="match status" value="1"/>
</dbReference>
<evidence type="ECO:0000313" key="14">
    <source>
        <dbReference type="EMBL" id="WRO20550.1"/>
    </source>
</evidence>
<dbReference type="FunFam" id="1.10.10.1800:FF:000001">
    <property type="entry name" value="tRNA uridine 5-carboxymethylaminomethyl modification enzyme MnmG"/>
    <property type="match status" value="1"/>
</dbReference>
<protein>
    <recommendedName>
        <fullName evidence="4 12">tRNA uridine 5-carboxymethylaminomethyl modification enzyme MnmG</fullName>
    </recommendedName>
    <alternativeName>
        <fullName evidence="11 12">Glucose-inhibited division protein A</fullName>
    </alternativeName>
</protein>
<evidence type="ECO:0000256" key="6">
    <source>
        <dbReference type="ARBA" id="ARBA00022630"/>
    </source>
</evidence>
<comment type="similarity">
    <text evidence="3 12">Belongs to the MnmG family.</text>
</comment>
<evidence type="ECO:0000256" key="11">
    <source>
        <dbReference type="ARBA" id="ARBA00031800"/>
    </source>
</evidence>
<feature type="domain" description="tRNA uridine 5-carboxymethylaminomethyl modification enzyme C-terminal subdomain" evidence="13">
    <location>
        <begin position="546"/>
        <end position="617"/>
    </location>
</feature>
<dbReference type="InterPro" id="IPR044920">
    <property type="entry name" value="MnmG_C_subdom_sf"/>
</dbReference>
<comment type="subcellular location">
    <subcellularLocation>
        <location evidence="12">Cytoplasm</location>
    </subcellularLocation>
</comment>
<evidence type="ECO:0000256" key="2">
    <source>
        <dbReference type="ARBA" id="ARBA00003717"/>
    </source>
</evidence>
<evidence type="ECO:0000259" key="13">
    <source>
        <dbReference type="SMART" id="SM01228"/>
    </source>
</evidence>
<dbReference type="SMART" id="SM01228">
    <property type="entry name" value="GIDA_assoc_3"/>
    <property type="match status" value="1"/>
</dbReference>
<keyword evidence="6 12" id="KW-0285">Flavoprotein</keyword>
<dbReference type="InterPro" id="IPR020595">
    <property type="entry name" value="MnmG-rel_CS"/>
</dbReference>
<dbReference type="FunFam" id="1.10.150.570:FF:000001">
    <property type="entry name" value="tRNA uridine 5-carboxymethylaminomethyl modification enzyme MnmG"/>
    <property type="match status" value="1"/>
</dbReference>
<gene>
    <name evidence="12 14" type="primary">mnmG</name>
    <name evidence="12" type="synonym">gidA</name>
    <name evidence="14" type="ORF">MFMK1_000332</name>
</gene>
<dbReference type="InterPro" id="IPR004416">
    <property type="entry name" value="MnmG"/>
</dbReference>
<sequence>MTYSAGSYDVIVIGAGHAGCEAALAAARLKCRTLLLTISLDNVALMPCNPAVGGPAKGHLVREVDALGGQIGLNTDKTFIQIRMLNTGKGPAVHALRAQADKQLYQQEMTLTLETQDNLDVKQAIVHKILNQGNQVSGVQTHTGAQFFAPTVVVTTGTYLRGKVIVGDVQFPGGPNGQFPANDLYYSLKELGIKMGRFKTGTPARVDRRSLDFSVMNEQPGDDGPLAFSFLTEQPVRPHVPCWLTYTNVKTHQVIHNNLHRSPLYSGIIEGVGPRYCPSIEDKVVRFADKDSHQIFVEPEGMFTYEMYVQGMSTSLPEDVQIEMLQSIKGFENVKMMRPGYAIEYDYVEPKQLEISLETKTIQGLFTAGQINGTSGYEEAAAQGIMAGINAALLVKGEAPFLLKRSDAYIGVLIDDLITKGTQEPYRMLTSRAEYRLLLRQDNADLRLTPKGRKLGLVDDHRWKKFEFKRQQVEEEIKRLGLHHVTPGDKELEAYLFSLNSSPLKKSHSMAELIRRPELDYDLVKTFAPTPDPLHDDAAEQVEIQIKYEGYIRKQEEQVKRFIKLEQRRLPTDVNYDDIKGLSREAQQKLNEVRPVSIGHASRISGVNPADINVLLIYLEQQKRGFK</sequence>
<dbReference type="Proteomes" id="UP001329915">
    <property type="component" value="Chromosome"/>
</dbReference>
<comment type="function">
    <text evidence="2 12">NAD-binding protein involved in the addition of a carboxymethylaminomethyl (cmnm) group at the wobble position (U34) of certain tRNAs, forming tRNA-cmnm(5)s(2)U34.</text>
</comment>
<dbReference type="GO" id="GO:0005829">
    <property type="term" value="C:cytosol"/>
    <property type="evidence" value="ECO:0007669"/>
    <property type="project" value="TreeGrafter"/>
</dbReference>
<evidence type="ECO:0000313" key="15">
    <source>
        <dbReference type="Proteomes" id="UP001329915"/>
    </source>
</evidence>
<evidence type="ECO:0000256" key="8">
    <source>
        <dbReference type="ARBA" id="ARBA00022827"/>
    </source>
</evidence>
<dbReference type="AlphaFoldDB" id="A0AAU0UJY2"/>
<evidence type="ECO:0000256" key="9">
    <source>
        <dbReference type="ARBA" id="ARBA00023027"/>
    </source>
</evidence>
<keyword evidence="9 12" id="KW-0520">NAD</keyword>
<evidence type="ECO:0000256" key="3">
    <source>
        <dbReference type="ARBA" id="ARBA00007653"/>
    </source>
</evidence>
<dbReference type="Gene3D" id="1.10.150.570">
    <property type="entry name" value="GidA associated domain, C-terminal subdomain"/>
    <property type="match status" value="1"/>
</dbReference>
<dbReference type="GO" id="GO:0050660">
    <property type="term" value="F:flavin adenine dinucleotide binding"/>
    <property type="evidence" value="ECO:0007669"/>
    <property type="project" value="UniProtKB-UniRule"/>
</dbReference>
<dbReference type="KEGG" id="dbc:MFMK1_000332"/>
<proteinExistence type="inferred from homology"/>
<dbReference type="SUPFAM" id="SSF51905">
    <property type="entry name" value="FAD/NAD(P)-binding domain"/>
    <property type="match status" value="1"/>
</dbReference>
<name>A0AAU0UJY2_9FIRM</name>
<dbReference type="Gene3D" id="3.50.50.60">
    <property type="entry name" value="FAD/NAD(P)-binding domain"/>
    <property type="match status" value="2"/>
</dbReference>
<dbReference type="PROSITE" id="PS01281">
    <property type="entry name" value="GIDA_2"/>
    <property type="match status" value="1"/>
</dbReference>
<dbReference type="PRINTS" id="PR00368">
    <property type="entry name" value="FADPNR"/>
</dbReference>
<dbReference type="Gene3D" id="1.10.10.1800">
    <property type="entry name" value="tRNA uridine 5-carboxymethylaminomethyl modification enzyme MnmG/GidA"/>
    <property type="match status" value="1"/>
</dbReference>
<dbReference type="FunFam" id="3.50.50.60:FF:000002">
    <property type="entry name" value="tRNA uridine 5-carboxymethylaminomethyl modification enzyme MnmG"/>
    <property type="match status" value="1"/>
</dbReference>
<comment type="caution">
    <text evidence="12">Lacks conserved residue(s) required for the propagation of feature annotation.</text>
</comment>